<accession>A0A940S7I2</accession>
<feature type="transmembrane region" description="Helical" evidence="1">
    <location>
        <begin position="477"/>
        <end position="498"/>
    </location>
</feature>
<gene>
    <name evidence="2" type="ORF">J5Y10_19440</name>
</gene>
<dbReference type="AlphaFoldDB" id="A0A940S7I2"/>
<keyword evidence="1" id="KW-0812">Transmembrane</keyword>
<feature type="transmembrane region" description="Helical" evidence="1">
    <location>
        <begin position="415"/>
        <end position="431"/>
    </location>
</feature>
<dbReference type="RefSeq" id="WP_209375763.1">
    <property type="nucleotide sequence ID" value="NZ_JAGIZA010000013.1"/>
</dbReference>
<evidence type="ECO:0000256" key="1">
    <source>
        <dbReference type="SAM" id="Phobius"/>
    </source>
</evidence>
<dbReference type="Proteomes" id="UP000677537">
    <property type="component" value="Unassembled WGS sequence"/>
</dbReference>
<name>A0A940S7I2_9PROT</name>
<dbReference type="Pfam" id="PF03929">
    <property type="entry name" value="PepSY_TM"/>
    <property type="match status" value="1"/>
</dbReference>
<evidence type="ECO:0000313" key="3">
    <source>
        <dbReference type="Proteomes" id="UP000677537"/>
    </source>
</evidence>
<sequence>MKTGFRQSMAWLHTWSGLLAGWILFAVFLTGTASYFRPEITAWMRSEAYRAGPPTPSAQPMVDALARMAPGGFTLLLPDGRETLGNAYWRESGAGRRGFREAILDPATGELVAGRETRGGEFFFRLHFQLHYMSPLWGRWIVSFCAMMMLVAIISGIVTHKRIFADFFTFRPRKGQRSWIDAHAAVATLALPYHAMITFTGLVTLMLMLMPWGMQVAYPGDPRGFSNEVFGRAAAGRPSGRPAPLVPVDPLLAEASRIWGGAPAGRIAVSHPGDAAARVEVLRGPEGRLSNQRDAVIFDGVTGALIAREGMTSGAAATHGTMYGLHLGRFAGPVLRALFFLSALAGTAMVGTGLVLWAVKERQAAAKAGRIGFGLGLVEVLNLATIAGLPAAMAAFLCLNRLLPAGLAGRADWEVNGFFMVWGTLLLHAALRLGGRRGWVEQFALAGLLGLGLPVLNALTSPWHLGVTLPAGEWRLAGLDLIVAALGALLGGAAILLARRQDLPARKVRKMAHGAAPAVPPTMRHGQAAE</sequence>
<feature type="transmembrane region" description="Helical" evidence="1">
    <location>
        <begin position="443"/>
        <end position="465"/>
    </location>
</feature>
<feature type="transmembrane region" description="Helical" evidence="1">
    <location>
        <begin position="337"/>
        <end position="359"/>
    </location>
</feature>
<reference evidence="2" key="1">
    <citation type="submission" date="2021-03" db="EMBL/GenBank/DDBJ databases">
        <authorList>
            <person name="So Y."/>
        </authorList>
    </citation>
    <scope>NUCLEOTIDE SEQUENCE</scope>
    <source>
        <strain evidence="2">SG15</strain>
    </source>
</reference>
<feature type="transmembrane region" description="Helical" evidence="1">
    <location>
        <begin position="12"/>
        <end position="36"/>
    </location>
</feature>
<feature type="transmembrane region" description="Helical" evidence="1">
    <location>
        <begin position="380"/>
        <end position="403"/>
    </location>
</feature>
<dbReference type="EMBL" id="JAGIZA010000013">
    <property type="protein sequence ID" value="MBP0494965.1"/>
    <property type="molecule type" value="Genomic_DNA"/>
</dbReference>
<keyword evidence="1" id="KW-1133">Transmembrane helix</keyword>
<keyword evidence="1" id="KW-0472">Membrane</keyword>
<proteinExistence type="predicted"/>
<evidence type="ECO:0000313" key="2">
    <source>
        <dbReference type="EMBL" id="MBP0494965.1"/>
    </source>
</evidence>
<protein>
    <submittedName>
        <fullName evidence="2">PepSY domain-containing protein</fullName>
    </submittedName>
</protein>
<dbReference type="PANTHER" id="PTHR34219">
    <property type="entry name" value="IRON-REGULATED INNER MEMBRANE PROTEIN-RELATED"/>
    <property type="match status" value="1"/>
</dbReference>
<keyword evidence="3" id="KW-1185">Reference proteome</keyword>
<feature type="transmembrane region" description="Helical" evidence="1">
    <location>
        <begin position="137"/>
        <end position="158"/>
    </location>
</feature>
<dbReference type="PANTHER" id="PTHR34219:SF4">
    <property type="entry name" value="PEPSY DOMAIN-CONTAINING PROTEIN"/>
    <property type="match status" value="1"/>
</dbReference>
<organism evidence="2 3">
    <name type="scientific">Roseomonas indoligenes</name>
    <dbReference type="NCBI Taxonomy" id="2820811"/>
    <lineage>
        <taxon>Bacteria</taxon>
        <taxon>Pseudomonadati</taxon>
        <taxon>Pseudomonadota</taxon>
        <taxon>Alphaproteobacteria</taxon>
        <taxon>Acetobacterales</taxon>
        <taxon>Roseomonadaceae</taxon>
        <taxon>Roseomonas</taxon>
    </lineage>
</organism>
<feature type="transmembrane region" description="Helical" evidence="1">
    <location>
        <begin position="179"/>
        <end position="209"/>
    </location>
</feature>
<dbReference type="InterPro" id="IPR005625">
    <property type="entry name" value="PepSY-ass_TM"/>
</dbReference>
<comment type="caution">
    <text evidence="2">The sequence shown here is derived from an EMBL/GenBank/DDBJ whole genome shotgun (WGS) entry which is preliminary data.</text>
</comment>